<gene>
    <name evidence="1" type="ORF">EVJ58_g1779</name>
</gene>
<sequence>MSRSLLDASVPDLVKRLSTDEKIMLLGAPNWWNTHAIERLEIPGIRMSDGPNVCPPSCL</sequence>
<proteinExistence type="predicted"/>
<dbReference type="AlphaFoldDB" id="A0A4Y9Z1F0"/>
<evidence type="ECO:0000313" key="1">
    <source>
        <dbReference type="EMBL" id="TFY67209.1"/>
    </source>
</evidence>
<dbReference type="Proteomes" id="UP000298390">
    <property type="component" value="Unassembled WGS sequence"/>
</dbReference>
<dbReference type="GO" id="GO:0004553">
    <property type="term" value="F:hydrolase activity, hydrolyzing O-glycosyl compounds"/>
    <property type="evidence" value="ECO:0007669"/>
    <property type="project" value="InterPro"/>
</dbReference>
<dbReference type="Gene3D" id="3.20.20.300">
    <property type="entry name" value="Glycoside hydrolase, family 3, N-terminal domain"/>
    <property type="match status" value="1"/>
</dbReference>
<dbReference type="STRING" id="34475.A0A4Y9Z1F0"/>
<dbReference type="GO" id="GO:0005975">
    <property type="term" value="P:carbohydrate metabolic process"/>
    <property type="evidence" value="ECO:0007669"/>
    <property type="project" value="InterPro"/>
</dbReference>
<dbReference type="EMBL" id="SEKV01000060">
    <property type="protein sequence ID" value="TFY67209.1"/>
    <property type="molecule type" value="Genomic_DNA"/>
</dbReference>
<evidence type="ECO:0000313" key="2">
    <source>
        <dbReference type="Proteomes" id="UP000298390"/>
    </source>
</evidence>
<comment type="caution">
    <text evidence="1">The sequence shown here is derived from an EMBL/GenBank/DDBJ whole genome shotgun (WGS) entry which is preliminary data.</text>
</comment>
<accession>A0A4Y9Z1F0</accession>
<protein>
    <submittedName>
        <fullName evidence="1">Uncharacterized protein</fullName>
    </submittedName>
</protein>
<reference evidence="1 2" key="1">
    <citation type="submission" date="2019-01" db="EMBL/GenBank/DDBJ databases">
        <title>Genome sequencing of the rare red list fungi Fomitopsis rosea.</title>
        <authorList>
            <person name="Buettner E."/>
            <person name="Kellner H."/>
        </authorList>
    </citation>
    <scope>NUCLEOTIDE SEQUENCE [LARGE SCALE GENOMIC DNA]</scope>
    <source>
        <strain evidence="1 2">DSM 105464</strain>
    </source>
</reference>
<name>A0A4Y9Z1F0_9APHY</name>
<organism evidence="1 2">
    <name type="scientific">Rhodofomes roseus</name>
    <dbReference type="NCBI Taxonomy" id="34475"/>
    <lineage>
        <taxon>Eukaryota</taxon>
        <taxon>Fungi</taxon>
        <taxon>Dikarya</taxon>
        <taxon>Basidiomycota</taxon>
        <taxon>Agaricomycotina</taxon>
        <taxon>Agaricomycetes</taxon>
        <taxon>Polyporales</taxon>
        <taxon>Rhodofomes</taxon>
    </lineage>
</organism>
<dbReference type="InterPro" id="IPR036962">
    <property type="entry name" value="Glyco_hydro_3_N_sf"/>
</dbReference>